<protein>
    <submittedName>
        <fullName evidence="1">Uncharacterized protein</fullName>
    </submittedName>
</protein>
<name>A0A0F8WRF4_9ZZZZ</name>
<accession>A0A0F8WRF4</accession>
<dbReference type="AlphaFoldDB" id="A0A0F8WRF4"/>
<gene>
    <name evidence="1" type="ORF">LCGC14_3120390</name>
</gene>
<evidence type="ECO:0000313" key="1">
    <source>
        <dbReference type="EMBL" id="KKK50900.1"/>
    </source>
</evidence>
<proteinExistence type="predicted"/>
<dbReference type="EMBL" id="LAZR01067786">
    <property type="protein sequence ID" value="KKK50900.1"/>
    <property type="molecule type" value="Genomic_DNA"/>
</dbReference>
<comment type="caution">
    <text evidence="1">The sequence shown here is derived from an EMBL/GenBank/DDBJ whole genome shotgun (WGS) entry which is preliminary data.</text>
</comment>
<reference evidence="1" key="1">
    <citation type="journal article" date="2015" name="Nature">
        <title>Complex archaea that bridge the gap between prokaryotes and eukaryotes.</title>
        <authorList>
            <person name="Spang A."/>
            <person name="Saw J.H."/>
            <person name="Jorgensen S.L."/>
            <person name="Zaremba-Niedzwiedzka K."/>
            <person name="Martijn J."/>
            <person name="Lind A.E."/>
            <person name="van Eijk R."/>
            <person name="Schleper C."/>
            <person name="Guy L."/>
            <person name="Ettema T.J."/>
        </authorList>
    </citation>
    <scope>NUCLEOTIDE SEQUENCE</scope>
</reference>
<feature type="non-terminal residue" evidence="1">
    <location>
        <position position="1"/>
    </location>
</feature>
<organism evidence="1">
    <name type="scientific">marine sediment metagenome</name>
    <dbReference type="NCBI Taxonomy" id="412755"/>
    <lineage>
        <taxon>unclassified sequences</taxon>
        <taxon>metagenomes</taxon>
        <taxon>ecological metagenomes</taxon>
    </lineage>
</organism>
<sequence>NVSFFNISLWTTTGGTLNTSDMNNTEFEIIFNGSSSGTISIDNMRIYNYTIPTTIWTNCVHNYSSAINTNTGAQFICNITALQDQYLYLWIDYDNAVFGMDFTMDIRGEQS</sequence>